<protein>
    <submittedName>
        <fullName evidence="1">Uncharacterized protein</fullName>
    </submittedName>
</protein>
<dbReference type="AlphaFoldDB" id="A0AAF0TRD6"/>
<evidence type="ECO:0000313" key="1">
    <source>
        <dbReference type="EMBL" id="WMV30052.1"/>
    </source>
</evidence>
<dbReference type="Proteomes" id="UP001234989">
    <property type="component" value="Chromosome 5"/>
</dbReference>
<dbReference type="EMBL" id="CP133616">
    <property type="protein sequence ID" value="WMV30052.1"/>
    <property type="molecule type" value="Genomic_DNA"/>
</dbReference>
<name>A0AAF0TRD6_SOLVR</name>
<sequence>MGSLSYLDVEKNELTRELHQLASMGVRLLEAKYSGVKIQNTAISSLVIEVKSRQQEDPSLEQLRARLTINRL</sequence>
<organism evidence="1 2">
    <name type="scientific">Solanum verrucosum</name>
    <dbReference type="NCBI Taxonomy" id="315347"/>
    <lineage>
        <taxon>Eukaryota</taxon>
        <taxon>Viridiplantae</taxon>
        <taxon>Streptophyta</taxon>
        <taxon>Embryophyta</taxon>
        <taxon>Tracheophyta</taxon>
        <taxon>Spermatophyta</taxon>
        <taxon>Magnoliopsida</taxon>
        <taxon>eudicotyledons</taxon>
        <taxon>Gunneridae</taxon>
        <taxon>Pentapetalae</taxon>
        <taxon>asterids</taxon>
        <taxon>lamiids</taxon>
        <taxon>Solanales</taxon>
        <taxon>Solanaceae</taxon>
        <taxon>Solanoideae</taxon>
        <taxon>Solaneae</taxon>
        <taxon>Solanum</taxon>
    </lineage>
</organism>
<evidence type="ECO:0000313" key="2">
    <source>
        <dbReference type="Proteomes" id="UP001234989"/>
    </source>
</evidence>
<proteinExistence type="predicted"/>
<reference evidence="1" key="1">
    <citation type="submission" date="2023-08" db="EMBL/GenBank/DDBJ databases">
        <title>A de novo genome assembly of Solanum verrucosum Schlechtendal, a Mexican diploid species geographically isolated from the other diploid A-genome species in potato relatives.</title>
        <authorList>
            <person name="Hosaka K."/>
        </authorList>
    </citation>
    <scope>NUCLEOTIDE SEQUENCE</scope>
    <source>
        <tissue evidence="1">Young leaves</tissue>
    </source>
</reference>
<keyword evidence="2" id="KW-1185">Reference proteome</keyword>
<accession>A0AAF0TRD6</accession>
<gene>
    <name evidence="1" type="ORF">MTR67_023437</name>
</gene>